<evidence type="ECO:0000259" key="4">
    <source>
        <dbReference type="PROSITE" id="PS51192"/>
    </source>
</evidence>
<dbReference type="CDD" id="cd18793">
    <property type="entry name" value="SF2_C_SNF"/>
    <property type="match status" value="1"/>
</dbReference>
<protein>
    <recommendedName>
        <fullName evidence="8">ATP-dependent helicase</fullName>
    </recommendedName>
</protein>
<keyword evidence="2" id="KW-0479">Metal-binding</keyword>
<accession>A0ABU3GP18</accession>
<dbReference type="Gene3D" id="3.40.50.300">
    <property type="entry name" value="P-loop containing nucleotide triphosphate hydrolases"/>
    <property type="match status" value="1"/>
</dbReference>
<evidence type="ECO:0000313" key="7">
    <source>
        <dbReference type="Proteomes" id="UP001258315"/>
    </source>
</evidence>
<dbReference type="PROSITE" id="PS51192">
    <property type="entry name" value="HELICASE_ATP_BIND_1"/>
    <property type="match status" value="1"/>
</dbReference>
<gene>
    <name evidence="6" type="ORF">QE417_000611</name>
</gene>
<dbReference type="EMBL" id="JAVLVU010000001">
    <property type="protein sequence ID" value="MDT3401539.1"/>
    <property type="molecule type" value="Genomic_DNA"/>
</dbReference>
<proteinExistence type="predicted"/>
<evidence type="ECO:0000256" key="1">
    <source>
        <dbReference type="ARBA" id="ARBA00022801"/>
    </source>
</evidence>
<dbReference type="CDD" id="cd18012">
    <property type="entry name" value="DEXQc_arch_SWI2_SNF2"/>
    <property type="match status" value="1"/>
</dbReference>
<dbReference type="PANTHER" id="PTHR45629:SF7">
    <property type="entry name" value="DNA EXCISION REPAIR PROTEIN ERCC-6-RELATED"/>
    <property type="match status" value="1"/>
</dbReference>
<keyword evidence="7" id="KW-1185">Reference proteome</keyword>
<keyword evidence="2" id="KW-0863">Zinc-finger</keyword>
<dbReference type="InterPro" id="IPR014001">
    <property type="entry name" value="Helicase_ATP-bd"/>
</dbReference>
<dbReference type="PROSITE" id="PS50966">
    <property type="entry name" value="ZF_SWIM"/>
    <property type="match status" value="1"/>
</dbReference>
<dbReference type="InterPro" id="IPR038718">
    <property type="entry name" value="SNF2-like_sf"/>
</dbReference>
<dbReference type="InterPro" id="IPR007527">
    <property type="entry name" value="Znf_SWIM"/>
</dbReference>
<dbReference type="Proteomes" id="UP001258315">
    <property type="component" value="Unassembled WGS sequence"/>
</dbReference>
<dbReference type="InterPro" id="IPR050496">
    <property type="entry name" value="SNF2_RAD54_helicase_repair"/>
</dbReference>
<organism evidence="6 7">
    <name type="scientific">Mucilaginibacter terrae</name>
    <dbReference type="NCBI Taxonomy" id="1955052"/>
    <lineage>
        <taxon>Bacteria</taxon>
        <taxon>Pseudomonadati</taxon>
        <taxon>Bacteroidota</taxon>
        <taxon>Sphingobacteriia</taxon>
        <taxon>Sphingobacteriales</taxon>
        <taxon>Sphingobacteriaceae</taxon>
        <taxon>Mucilaginibacter</taxon>
    </lineage>
</organism>
<dbReference type="SMART" id="SM00490">
    <property type="entry name" value="HELICc"/>
    <property type="match status" value="1"/>
</dbReference>
<evidence type="ECO:0000259" key="5">
    <source>
        <dbReference type="PROSITE" id="PS51194"/>
    </source>
</evidence>
<evidence type="ECO:0008006" key="8">
    <source>
        <dbReference type="Google" id="ProtNLM"/>
    </source>
</evidence>
<keyword evidence="1" id="KW-0378">Hydrolase</keyword>
<dbReference type="PROSITE" id="PS51194">
    <property type="entry name" value="HELICASE_CTER"/>
    <property type="match status" value="1"/>
</dbReference>
<evidence type="ECO:0000313" key="6">
    <source>
        <dbReference type="EMBL" id="MDT3401539.1"/>
    </source>
</evidence>
<dbReference type="InterPro" id="IPR049730">
    <property type="entry name" value="SNF2/RAD54-like_C"/>
</dbReference>
<dbReference type="Pfam" id="PF00271">
    <property type="entry name" value="Helicase_C"/>
    <property type="match status" value="1"/>
</dbReference>
<evidence type="ECO:0000259" key="3">
    <source>
        <dbReference type="PROSITE" id="PS50966"/>
    </source>
</evidence>
<sequence length="1129" mass="129149">MPYMQAGYNHLQSSLPDTYIIANTTVAELTEIIIAEHSLNNNFAEQEQIVANFLVINRGIFNSRYNSLSFPAVEVIQQDGDVITICTCLQPKNKLCEHKAKVLLQLINKTDFRVFFDAQLRQQHLKKFAADYGLQDEPDLSQYFELVYVNQAAVIKPIQTGLFPVTPFSLKDIKDDMLPDTGPIVPSHNDAALQRIVVFKQHKYYKHLVLELCEAGITQESKVKNPVNKLNPLEEVWDTNDPLELKFYTAISRFENKVEGKISNAAIEGLKAVVKNPLGLACYVHNGEVSDKTTASALSQVKISKVSNDIELKVDQSGMFYEVSGTLQIGTVKYKLAELDIVLDYFIKVHETLYLVKDIQMLGVINFFKRRKGNLVVHQSKYDQLQKQVLSNLEERVKVDYTYIKPATTSQLKEQGFAAETEKIIYLSDFGQHVMIIPIMRYGEVEIPIRTQKQIHSMDSKGKYFLVKRNEEAEGRFMALLLKQHQYFEEQITDDLQYFYLHKKRFLDENWFLRAFENWHKAGVTILGFNEISGNKLNGNKAKVSVQVKSGINWFNTIITARFGKQKASLKHLHKAIRNKSKFVQLDDGTLGILPDEWMLKFNEYFAAAEVVDEMLYTPKVNYTSIVQLYEDAMLDAEVSDELRNYHKKLSNFSQVANVTVPEGLQTTLRGYQQQGLNWLNFLDEFNFGGCLADDMGLGKTVQVIAFILSQNDKVERNTNLIVVPTSLLFNWQAEVARFAPSLKIHTLYGADRLKNTDGFEDYEIILTSYGTLLSDINFLKSFEFNYVFLDESQNIKNPNSQRYKAARLLKSRNRIAITGTPIENNTFDLYSQLSFACPGLLGSKQYFKDIYSTPIDQFKVSKRSLELQNKIKPFILRRTKQEVASELPEKTEMVLYCEMQDEQRKIYDAYEKEFREFVSATSNDELPKSSMHVLKGLTKLRQICDSPLLLSGEKLPGKESAKIDVLVEQILNKSPEHKILVFSQFVSMLNLLAKELDKSNIGYAKLTGTTRNRQAVVDDFQNNTDTRVFLVSLKAGGTGLNLTAADYVYIVDPWWNPAIENQAIDRAYRIGQQKHVVAVRLICPDTIEEKIIILQETKRNLSGHLLQQDGSFFKSLTRTDLLDLLKYP</sequence>
<dbReference type="Pfam" id="PF00176">
    <property type="entry name" value="SNF2-rel_dom"/>
    <property type="match status" value="1"/>
</dbReference>
<comment type="caution">
    <text evidence="6">The sequence shown here is derived from an EMBL/GenBank/DDBJ whole genome shotgun (WGS) entry which is preliminary data.</text>
</comment>
<dbReference type="SUPFAM" id="SSF52540">
    <property type="entry name" value="P-loop containing nucleoside triphosphate hydrolases"/>
    <property type="match status" value="2"/>
</dbReference>
<dbReference type="InterPro" id="IPR027417">
    <property type="entry name" value="P-loop_NTPase"/>
</dbReference>
<dbReference type="PANTHER" id="PTHR45629">
    <property type="entry name" value="SNF2/RAD54 FAMILY MEMBER"/>
    <property type="match status" value="1"/>
</dbReference>
<name>A0ABU3GP18_9SPHI</name>
<dbReference type="InterPro" id="IPR001650">
    <property type="entry name" value="Helicase_C-like"/>
</dbReference>
<keyword evidence="2" id="KW-0862">Zinc</keyword>
<dbReference type="InterPro" id="IPR000330">
    <property type="entry name" value="SNF2_N"/>
</dbReference>
<evidence type="ECO:0000256" key="2">
    <source>
        <dbReference type="PROSITE-ProRule" id="PRU00325"/>
    </source>
</evidence>
<feature type="domain" description="Helicase C-terminal" evidence="5">
    <location>
        <begin position="967"/>
        <end position="1118"/>
    </location>
</feature>
<dbReference type="Gene3D" id="3.40.50.10810">
    <property type="entry name" value="Tandem AAA-ATPase domain"/>
    <property type="match status" value="1"/>
</dbReference>
<feature type="domain" description="SWIM-type" evidence="3">
    <location>
        <begin position="71"/>
        <end position="107"/>
    </location>
</feature>
<feature type="domain" description="Helicase ATP-binding" evidence="4">
    <location>
        <begin position="681"/>
        <end position="840"/>
    </location>
</feature>
<dbReference type="SMART" id="SM00487">
    <property type="entry name" value="DEXDc"/>
    <property type="match status" value="1"/>
</dbReference>
<reference evidence="7" key="1">
    <citation type="submission" date="2023-07" db="EMBL/GenBank/DDBJ databases">
        <title>Functional and genomic diversity of the sorghum phyllosphere microbiome.</title>
        <authorList>
            <person name="Shade A."/>
        </authorList>
    </citation>
    <scope>NUCLEOTIDE SEQUENCE [LARGE SCALE GENOMIC DNA]</scope>
    <source>
        <strain evidence="7">SORGH_AS_0422</strain>
    </source>
</reference>